<dbReference type="RefSeq" id="WP_190223208.1">
    <property type="nucleotide sequence ID" value="NZ_BNBS01000028.1"/>
</dbReference>
<keyword evidence="3" id="KW-1185">Reference proteome</keyword>
<comment type="caution">
    <text evidence="2">The sequence shown here is derived from an EMBL/GenBank/DDBJ whole genome shotgun (WGS) entry which is preliminary data.</text>
</comment>
<protein>
    <recommendedName>
        <fullName evidence="4">DUF1772 domain-containing protein</fullName>
    </recommendedName>
</protein>
<dbReference type="EMBL" id="BNDW01000019">
    <property type="protein sequence ID" value="GHI20930.1"/>
    <property type="molecule type" value="Genomic_DNA"/>
</dbReference>
<evidence type="ECO:0000313" key="3">
    <source>
        <dbReference type="Proteomes" id="UP001052739"/>
    </source>
</evidence>
<keyword evidence="1" id="KW-1133">Transmembrane helix</keyword>
<dbReference type="InterPro" id="IPR013901">
    <property type="entry name" value="Anthrone_oxy"/>
</dbReference>
<keyword evidence="1" id="KW-0472">Membrane</keyword>
<accession>A0ABQ3P7D0</accession>
<sequence>MATLLLALAVGSTGLYAGFLLIFLTGIMPALGRLTDAAFVTAMRRVNEAVPRAVFMTVFVAAAVFPIAAYLVPADGRTDAQRWLVLAGFVCAALNHLVTIVGNVPLNEALAAAEGPDEDPAVSRAAFESRWNAYHRIRTALVVAAFGLLTAAAVG</sequence>
<proteinExistence type="predicted"/>
<gene>
    <name evidence="2" type="ORF">Shyd_23010</name>
</gene>
<organism evidence="2 3">
    <name type="scientific">Streptomyces hydrogenans</name>
    <dbReference type="NCBI Taxonomy" id="1873719"/>
    <lineage>
        <taxon>Bacteria</taxon>
        <taxon>Bacillati</taxon>
        <taxon>Actinomycetota</taxon>
        <taxon>Actinomycetes</taxon>
        <taxon>Kitasatosporales</taxon>
        <taxon>Streptomycetaceae</taxon>
        <taxon>Streptomyces</taxon>
    </lineage>
</organism>
<feature type="transmembrane region" description="Helical" evidence="1">
    <location>
        <begin position="53"/>
        <end position="72"/>
    </location>
</feature>
<dbReference type="Proteomes" id="UP001052739">
    <property type="component" value="Unassembled WGS sequence"/>
</dbReference>
<dbReference type="Pfam" id="PF08592">
    <property type="entry name" value="Anthrone_oxy"/>
    <property type="match status" value="1"/>
</dbReference>
<evidence type="ECO:0000256" key="1">
    <source>
        <dbReference type="SAM" id="Phobius"/>
    </source>
</evidence>
<feature type="transmembrane region" description="Helical" evidence="1">
    <location>
        <begin position="84"/>
        <end position="106"/>
    </location>
</feature>
<keyword evidence="1" id="KW-0812">Transmembrane</keyword>
<evidence type="ECO:0000313" key="2">
    <source>
        <dbReference type="EMBL" id="GHI20930.1"/>
    </source>
</evidence>
<reference evidence="2" key="1">
    <citation type="submission" date="2024-05" db="EMBL/GenBank/DDBJ databases">
        <title>Whole genome shotgun sequence of Streptomyces hydrogenans NBRC 13475.</title>
        <authorList>
            <person name="Komaki H."/>
            <person name="Tamura T."/>
        </authorList>
    </citation>
    <scope>NUCLEOTIDE SEQUENCE</scope>
    <source>
        <strain evidence="2">NBRC 13475</strain>
    </source>
</reference>
<name>A0ABQ3P7D0_9ACTN</name>
<evidence type="ECO:0008006" key="4">
    <source>
        <dbReference type="Google" id="ProtNLM"/>
    </source>
</evidence>
<feature type="transmembrane region" description="Helical" evidence="1">
    <location>
        <begin position="137"/>
        <end position="154"/>
    </location>
</feature>